<proteinExistence type="predicted"/>
<protein>
    <submittedName>
        <fullName evidence="1">CSON013112 protein</fullName>
    </submittedName>
</protein>
<organism evidence="1">
    <name type="scientific">Culicoides sonorensis</name>
    <name type="common">Biting midge</name>
    <dbReference type="NCBI Taxonomy" id="179676"/>
    <lineage>
        <taxon>Eukaryota</taxon>
        <taxon>Metazoa</taxon>
        <taxon>Ecdysozoa</taxon>
        <taxon>Arthropoda</taxon>
        <taxon>Hexapoda</taxon>
        <taxon>Insecta</taxon>
        <taxon>Pterygota</taxon>
        <taxon>Neoptera</taxon>
        <taxon>Endopterygota</taxon>
        <taxon>Diptera</taxon>
        <taxon>Nematocera</taxon>
        <taxon>Chironomoidea</taxon>
        <taxon>Ceratopogonidae</taxon>
        <taxon>Ceratopogoninae</taxon>
        <taxon>Culicoides</taxon>
        <taxon>Monoculicoides</taxon>
    </lineage>
</organism>
<name>A0A336M7B4_CULSO</name>
<evidence type="ECO:0000313" key="1">
    <source>
        <dbReference type="EMBL" id="SSX26105.1"/>
    </source>
</evidence>
<dbReference type="EMBL" id="UFQT01000649">
    <property type="protein sequence ID" value="SSX26105.1"/>
    <property type="molecule type" value="Genomic_DNA"/>
</dbReference>
<dbReference type="VEuPathDB" id="VectorBase:CSON013112"/>
<dbReference type="AlphaFoldDB" id="A0A336M7B4"/>
<gene>
    <name evidence="1" type="primary">CSON013112</name>
</gene>
<reference evidence="1" key="1">
    <citation type="submission" date="2018-07" db="EMBL/GenBank/DDBJ databases">
        <authorList>
            <person name="Quirk P.G."/>
            <person name="Krulwich T.A."/>
        </authorList>
    </citation>
    <scope>NUCLEOTIDE SEQUENCE</scope>
</reference>
<sequence length="65" mass="7890">MSIDFGRFCFHNIKSAKAPPKFFKYPIIYLTHHPGNIFTYFLVHPIFYSRMYRICNHTYLNKQTN</sequence>
<accession>A0A336M7B4</accession>